<keyword evidence="8" id="KW-1185">Reference proteome</keyword>
<dbReference type="RefSeq" id="WP_023395292.1">
    <property type="nucleotide sequence ID" value="NZ_ASGZ01000057.1"/>
</dbReference>
<dbReference type="InterPro" id="IPR045076">
    <property type="entry name" value="MutS"/>
</dbReference>
<organism evidence="7 8">
    <name type="scientific">Candidatus Halobonum tyrrellensis G22</name>
    <dbReference type="NCBI Taxonomy" id="1324957"/>
    <lineage>
        <taxon>Archaea</taxon>
        <taxon>Methanobacteriati</taxon>
        <taxon>Methanobacteriota</taxon>
        <taxon>Stenosarchaea group</taxon>
        <taxon>Halobacteria</taxon>
        <taxon>Halobacteriales</taxon>
        <taxon>Haloferacaceae</taxon>
        <taxon>Candidatus Halobonum</taxon>
    </lineage>
</organism>
<dbReference type="SUPFAM" id="SSF47781">
    <property type="entry name" value="RuvA domain 2-like"/>
    <property type="match status" value="1"/>
</dbReference>
<feature type="domain" description="DNA mismatch repair proteins mutS family" evidence="6">
    <location>
        <begin position="502"/>
        <end position="676"/>
    </location>
</feature>
<evidence type="ECO:0000313" key="8">
    <source>
        <dbReference type="Proteomes" id="UP000017840"/>
    </source>
</evidence>
<evidence type="ECO:0000256" key="2">
    <source>
        <dbReference type="ARBA" id="ARBA00022840"/>
    </source>
</evidence>
<evidence type="ECO:0000313" key="7">
    <source>
        <dbReference type="EMBL" id="ESP87509.1"/>
    </source>
</evidence>
<evidence type="ECO:0000259" key="6">
    <source>
        <dbReference type="SMART" id="SM00534"/>
    </source>
</evidence>
<comment type="caution">
    <text evidence="7">The sequence shown here is derived from an EMBL/GenBank/DDBJ whole genome shotgun (WGS) entry which is preliminary data.</text>
</comment>
<dbReference type="PATRIC" id="fig|1324957.4.peg.2755"/>
<dbReference type="PIRSF" id="PIRSF029254">
    <property type="entry name" value="MutS_C_archaeal"/>
    <property type="match status" value="1"/>
</dbReference>
<dbReference type="InterPro" id="IPR010994">
    <property type="entry name" value="RuvA_2-like"/>
</dbReference>
<name>V4HHX2_9EURY</name>
<keyword evidence="4" id="KW-0378">Hydrolase</keyword>
<comment type="similarity">
    <text evidence="4">Belongs to the DNA mismatch repair MutS family. Archaeal Muts2 subfamily.</text>
</comment>
<feature type="binding site" evidence="4">
    <location>
        <begin position="509"/>
        <end position="516"/>
    </location>
    <ligand>
        <name>ATP</name>
        <dbReference type="ChEBI" id="CHEBI:30616"/>
    </ligand>
</feature>
<reference evidence="7 8" key="1">
    <citation type="journal article" date="2013" name="Genome Announc.">
        <title>Draft Genome Sequence of 'Candidatus Halobonum tyrrellensis' Strain G22, Isolated from the Hypersaline Waters of Lake Tyrrell, Australia.</title>
        <authorList>
            <person name="Ugalde J.A."/>
            <person name="Narasingarao P."/>
            <person name="Kuo S."/>
            <person name="Podell S."/>
            <person name="Allen E.E."/>
        </authorList>
    </citation>
    <scope>NUCLEOTIDE SEQUENCE [LARGE SCALE GENOMIC DNA]</scope>
    <source>
        <strain evidence="7 8">G22</strain>
    </source>
</reference>
<dbReference type="Proteomes" id="UP000017840">
    <property type="component" value="Unassembled WGS sequence"/>
</dbReference>
<dbReference type="GO" id="GO:0005524">
    <property type="term" value="F:ATP binding"/>
    <property type="evidence" value="ECO:0007669"/>
    <property type="project" value="UniProtKB-UniRule"/>
</dbReference>
<dbReference type="InterPro" id="IPR027417">
    <property type="entry name" value="P-loop_NTPase"/>
</dbReference>
<keyword evidence="3 4" id="KW-0238">DNA-binding</keyword>
<keyword evidence="2 4" id="KW-0067">ATP-binding</keyword>
<evidence type="ECO:0000256" key="3">
    <source>
        <dbReference type="ARBA" id="ARBA00023125"/>
    </source>
</evidence>
<dbReference type="GO" id="GO:0006298">
    <property type="term" value="P:mismatch repair"/>
    <property type="evidence" value="ECO:0007669"/>
    <property type="project" value="InterPro"/>
</dbReference>
<dbReference type="SUPFAM" id="SSF52540">
    <property type="entry name" value="P-loop containing nucleoside triphosphate hydrolases"/>
    <property type="match status" value="1"/>
</dbReference>
<sequence length="717" mass="76029">MEFTSVPGVGEKTAAALADLDGAEAALRDGDVARLARAEGLSEGRAAAIARGAIRRRHDDPGGWAATDRAQELAADALGLLQERTVTDYAAKRLETLYPSPTRSRIEEVREWAARAVERDPDEAVLAALGGVEPLTEPRGLRVRERAVATADAERYAEAEAAFPELSVEVVEDRRGLAELARSYSTVVALDEAFAGVDVDGDVRVLPDAEEHPEEVVPERLLAFFATNRDRLHAAADTHEAAGLDPACDLDVLRDALARVTDDGGVVGDGELDRLSTAVDDLDAAASTAASVANDRLRDAIGERNVTIEGRDFLSLVEQGARVDSLLSRELSDEYDEAIGDARTHMADALDLAEGEAEFTERVFAGEPTFPVEYNDEPLSRLRTELKAARDRRAAKLKSDLAADLGALRGDVDELVREALELDVELAVARFADDFDCVVPEFVESEAATTASERADAPAAAEPGVATESDGRGRGGFRIEGGRSPLLDVPFEEVDPVDYEVSGVTLLSGVNSGGKTSTLDLVGLVVTLAHMGLPVPAESLRLRRVSELHYYAKSQGTLDAGAFESTLRDFGDLVDGAAGRLVLVDELESITEPGASAKIIAGILEALDDQGATAVFVSHLARQIREAAAFDVAVDGIEAVGLEDGELVVNRSPRKGHLARSTPELIVEKLAREARDGEDRADPACSGDSAGASDPGAGEAGESPGRAGFYDRLLGKF</sequence>
<evidence type="ECO:0000256" key="4">
    <source>
        <dbReference type="HAMAP-Rule" id="MF_00971"/>
    </source>
</evidence>
<dbReference type="InterPro" id="IPR000432">
    <property type="entry name" value="DNA_mismatch_repair_MutS_C"/>
</dbReference>
<dbReference type="AlphaFoldDB" id="V4HHX2"/>
<dbReference type="GO" id="GO:0030983">
    <property type="term" value="F:mismatched DNA binding"/>
    <property type="evidence" value="ECO:0007669"/>
    <property type="project" value="InterPro"/>
</dbReference>
<dbReference type="GO" id="GO:0140664">
    <property type="term" value="F:ATP-dependent DNA damage sensor activity"/>
    <property type="evidence" value="ECO:0007669"/>
    <property type="project" value="InterPro"/>
</dbReference>
<dbReference type="eggNOG" id="arCOG02895">
    <property type="taxonomic scope" value="Archaea"/>
</dbReference>
<feature type="compositionally biased region" description="Low complexity" evidence="5">
    <location>
        <begin position="448"/>
        <end position="468"/>
    </location>
</feature>
<dbReference type="STRING" id="1324957.K933_13591"/>
<dbReference type="PANTHER" id="PTHR11361:SF125">
    <property type="entry name" value="DNA-BINDING PROTEIN MUTS2"/>
    <property type="match status" value="1"/>
</dbReference>
<proteinExistence type="inferred from homology"/>
<gene>
    <name evidence="4" type="primary">mutS2</name>
    <name evidence="7" type="ORF">K933_13591</name>
</gene>
<evidence type="ECO:0000256" key="5">
    <source>
        <dbReference type="SAM" id="MobiDB-lite"/>
    </source>
</evidence>
<comment type="function">
    <text evidence="4">Has ATPase and non-specific DNA-binding activities.</text>
</comment>
<evidence type="ECO:0000256" key="1">
    <source>
        <dbReference type="ARBA" id="ARBA00022741"/>
    </source>
</evidence>
<dbReference type="SMART" id="SM00534">
    <property type="entry name" value="MUTSac"/>
    <property type="match status" value="1"/>
</dbReference>
<protein>
    <recommendedName>
        <fullName evidence="4">DNA-binding protein MutS2</fullName>
    </recommendedName>
</protein>
<accession>V4HHX2</accession>
<dbReference type="Gene3D" id="3.40.50.300">
    <property type="entry name" value="P-loop containing nucleotide triphosphate hydrolases"/>
    <property type="match status" value="1"/>
</dbReference>
<feature type="region of interest" description="Disordered" evidence="5">
    <location>
        <begin position="674"/>
        <end position="707"/>
    </location>
</feature>
<dbReference type="HAMAP" id="MF_00971">
    <property type="entry name" value="MutS2_archaea"/>
    <property type="match status" value="1"/>
</dbReference>
<dbReference type="PANTHER" id="PTHR11361">
    <property type="entry name" value="DNA MISMATCH REPAIR PROTEIN MUTS FAMILY MEMBER"/>
    <property type="match status" value="1"/>
</dbReference>
<dbReference type="EMBL" id="ASGZ01000057">
    <property type="protein sequence ID" value="ESP87509.1"/>
    <property type="molecule type" value="Genomic_DNA"/>
</dbReference>
<feature type="compositionally biased region" description="Low complexity" evidence="5">
    <location>
        <begin position="683"/>
        <end position="703"/>
    </location>
</feature>
<keyword evidence="1 4" id="KW-0547">Nucleotide-binding</keyword>
<comment type="cofactor">
    <cofactor evidence="4">
        <name>a divalent metal cation</name>
        <dbReference type="ChEBI" id="CHEBI:60240"/>
    </cofactor>
</comment>
<dbReference type="InterPro" id="IPR012401">
    <property type="entry name" value="DNA-bd_MutS2_arc"/>
</dbReference>
<dbReference type="GO" id="GO:0016787">
    <property type="term" value="F:hydrolase activity"/>
    <property type="evidence" value="ECO:0007669"/>
    <property type="project" value="UniProtKB-KW"/>
</dbReference>
<feature type="region of interest" description="Disordered" evidence="5">
    <location>
        <begin position="448"/>
        <end position="479"/>
    </location>
</feature>